<dbReference type="InterPro" id="IPR001214">
    <property type="entry name" value="SET_dom"/>
</dbReference>
<evidence type="ECO:0000259" key="9">
    <source>
        <dbReference type="PROSITE" id="PS50280"/>
    </source>
</evidence>
<dbReference type="InterPro" id="IPR046341">
    <property type="entry name" value="SET_dom_sf"/>
</dbReference>
<evidence type="ECO:0000256" key="7">
    <source>
        <dbReference type="ARBA" id="ARBA00023242"/>
    </source>
</evidence>
<dbReference type="STRING" id="4555.K3YLW2"/>
<evidence type="ECO:0000256" key="6">
    <source>
        <dbReference type="ARBA" id="ARBA00022691"/>
    </source>
</evidence>
<dbReference type="Proteomes" id="UP000004995">
    <property type="component" value="Unassembled WGS sequence"/>
</dbReference>
<feature type="domain" description="SET" evidence="9">
    <location>
        <begin position="127"/>
        <end position="243"/>
    </location>
</feature>
<evidence type="ECO:0000256" key="1">
    <source>
        <dbReference type="ARBA" id="ARBA00004123"/>
    </source>
</evidence>
<dbReference type="InterPro" id="IPR050777">
    <property type="entry name" value="SET2_Histone-Lys_MeTrsfase"/>
</dbReference>
<dbReference type="EnsemblPlants" id="KQL01986">
    <property type="protein sequence ID" value="KQL01986"/>
    <property type="gene ID" value="SETIT_015238mg"/>
</dbReference>
<feature type="chain" id="PRO_5010126933" description="SET domain-containing protein" evidence="8">
    <location>
        <begin position="19"/>
        <end position="243"/>
    </location>
</feature>
<sequence>MEIAFVFWLFILDGYLWSNPAIKSRGKPAFQRLPLPYANKEFNIDPINKQDLGNESEPPPYVHLKRSILYVYIVKNKCDSDAIESGCVNCDHDSTCESCSCRSSMVSCSQACRCSVKCSNKPFRREKRINIVKTEKCGWGATALETIEKDDFVIEFVGEVIDNAMCEDRLQDMRQRRDQNFYMCKVSKDFVIDATFRGNACRFFNHSCEPNCRLEKWQVKGKTRLGVFASQTIKVGMPLTYNY</sequence>
<dbReference type="SUPFAM" id="SSF82199">
    <property type="entry name" value="SET domain"/>
    <property type="match status" value="1"/>
</dbReference>
<keyword evidence="6" id="KW-0949">S-adenosyl-L-methionine</keyword>
<evidence type="ECO:0000256" key="8">
    <source>
        <dbReference type="SAM" id="SignalP"/>
    </source>
</evidence>
<evidence type="ECO:0000256" key="4">
    <source>
        <dbReference type="ARBA" id="ARBA00022603"/>
    </source>
</evidence>
<dbReference type="PROSITE" id="PS50280">
    <property type="entry name" value="SET"/>
    <property type="match status" value="1"/>
</dbReference>
<dbReference type="SMART" id="SM00317">
    <property type="entry name" value="SET"/>
    <property type="match status" value="1"/>
</dbReference>
<dbReference type="InParanoid" id="K3YLW2"/>
<reference evidence="10" key="2">
    <citation type="submission" date="2018-08" db="UniProtKB">
        <authorList>
            <consortium name="EnsemblPlants"/>
        </authorList>
    </citation>
    <scope>IDENTIFICATION</scope>
    <source>
        <strain evidence="10">Yugu1</strain>
    </source>
</reference>
<evidence type="ECO:0000313" key="11">
    <source>
        <dbReference type="Proteomes" id="UP000004995"/>
    </source>
</evidence>
<evidence type="ECO:0000313" key="10">
    <source>
        <dbReference type="EnsemblPlants" id="KQL01986"/>
    </source>
</evidence>
<dbReference type="Gramene" id="KQL01986">
    <property type="protein sequence ID" value="KQL01986"/>
    <property type="gene ID" value="SETIT_015238mg"/>
</dbReference>
<dbReference type="PROSITE" id="PS51578">
    <property type="entry name" value="SAM_MT43_SET2_2"/>
    <property type="match status" value="1"/>
</dbReference>
<name>K3YLW2_SETIT</name>
<feature type="signal peptide" evidence="8">
    <location>
        <begin position="1"/>
        <end position="18"/>
    </location>
</feature>
<keyword evidence="8" id="KW-0732">Signal</keyword>
<keyword evidence="7" id="KW-0539">Nucleus</keyword>
<dbReference type="PANTHER" id="PTHR22884">
    <property type="entry name" value="SET DOMAIN PROTEINS"/>
    <property type="match status" value="1"/>
</dbReference>
<dbReference type="EMBL" id="AGNK02003889">
    <property type="status" value="NOT_ANNOTATED_CDS"/>
    <property type="molecule type" value="Genomic_DNA"/>
</dbReference>
<keyword evidence="11" id="KW-1185">Reference proteome</keyword>
<dbReference type="eggNOG" id="KOG1081">
    <property type="taxonomic scope" value="Eukaryota"/>
</dbReference>
<dbReference type="HOGENOM" id="CLU_020840_5_3_1"/>
<keyword evidence="5" id="KW-0808">Transferase</keyword>
<dbReference type="AlphaFoldDB" id="K3YLW2"/>
<evidence type="ECO:0000256" key="3">
    <source>
        <dbReference type="ARBA" id="ARBA00022454"/>
    </source>
</evidence>
<dbReference type="GO" id="GO:0006355">
    <property type="term" value="P:regulation of DNA-templated transcription"/>
    <property type="evidence" value="ECO:0000318"/>
    <property type="project" value="GO_Central"/>
</dbReference>
<accession>K3YLW2</accession>
<reference evidence="11" key="1">
    <citation type="journal article" date="2012" name="Nat. Biotechnol.">
        <title>Reference genome sequence of the model plant Setaria.</title>
        <authorList>
            <person name="Bennetzen J.L."/>
            <person name="Schmutz J."/>
            <person name="Wang H."/>
            <person name="Percifield R."/>
            <person name="Hawkins J."/>
            <person name="Pontaroli A.C."/>
            <person name="Estep M."/>
            <person name="Feng L."/>
            <person name="Vaughn J.N."/>
            <person name="Grimwood J."/>
            <person name="Jenkins J."/>
            <person name="Barry K."/>
            <person name="Lindquist E."/>
            <person name="Hellsten U."/>
            <person name="Deshpande S."/>
            <person name="Wang X."/>
            <person name="Wu X."/>
            <person name="Mitros T."/>
            <person name="Triplett J."/>
            <person name="Yang X."/>
            <person name="Ye C.Y."/>
            <person name="Mauro-Herrera M."/>
            <person name="Wang L."/>
            <person name="Li P."/>
            <person name="Sharma M."/>
            <person name="Sharma R."/>
            <person name="Ronald P.C."/>
            <person name="Panaud O."/>
            <person name="Kellogg E.A."/>
            <person name="Brutnell T.P."/>
            <person name="Doust A.N."/>
            <person name="Tuskan G.A."/>
            <person name="Rokhsar D."/>
            <person name="Devos K.M."/>
        </authorList>
    </citation>
    <scope>NUCLEOTIDE SEQUENCE [LARGE SCALE GENOMIC DNA]</scope>
    <source>
        <strain evidence="11">cv. Yugu1</strain>
    </source>
</reference>
<keyword evidence="4" id="KW-0489">Methyltransferase</keyword>
<dbReference type="Gene3D" id="2.170.270.10">
    <property type="entry name" value="SET domain"/>
    <property type="match status" value="1"/>
</dbReference>
<evidence type="ECO:0000256" key="2">
    <source>
        <dbReference type="ARBA" id="ARBA00004286"/>
    </source>
</evidence>
<dbReference type="GO" id="GO:0005634">
    <property type="term" value="C:nucleus"/>
    <property type="evidence" value="ECO:0000318"/>
    <property type="project" value="GO_Central"/>
</dbReference>
<evidence type="ECO:0000256" key="5">
    <source>
        <dbReference type="ARBA" id="ARBA00022679"/>
    </source>
</evidence>
<dbReference type="GO" id="GO:0000785">
    <property type="term" value="C:chromatin"/>
    <property type="evidence" value="ECO:0000318"/>
    <property type="project" value="GO_Central"/>
</dbReference>
<organism evidence="10 11">
    <name type="scientific">Setaria italica</name>
    <name type="common">Foxtail millet</name>
    <name type="synonym">Panicum italicum</name>
    <dbReference type="NCBI Taxonomy" id="4555"/>
    <lineage>
        <taxon>Eukaryota</taxon>
        <taxon>Viridiplantae</taxon>
        <taxon>Streptophyta</taxon>
        <taxon>Embryophyta</taxon>
        <taxon>Tracheophyta</taxon>
        <taxon>Spermatophyta</taxon>
        <taxon>Magnoliopsida</taxon>
        <taxon>Liliopsida</taxon>
        <taxon>Poales</taxon>
        <taxon>Poaceae</taxon>
        <taxon>PACMAD clade</taxon>
        <taxon>Panicoideae</taxon>
        <taxon>Panicodae</taxon>
        <taxon>Paniceae</taxon>
        <taxon>Cenchrinae</taxon>
        <taxon>Setaria</taxon>
    </lineage>
</organism>
<dbReference type="FunFam" id="2.170.270.10:FF:000043">
    <property type="entry name" value="Histone-lysine N-methyltransferase"/>
    <property type="match status" value="1"/>
</dbReference>
<dbReference type="InterPro" id="IPR025787">
    <property type="entry name" value="Hist-Lys_N-MeTrfase_SET2_plant"/>
</dbReference>
<keyword evidence="3" id="KW-0158">Chromosome</keyword>
<dbReference type="Pfam" id="PF00856">
    <property type="entry name" value="SET"/>
    <property type="match status" value="1"/>
</dbReference>
<protein>
    <recommendedName>
        <fullName evidence="9">SET domain-containing protein</fullName>
    </recommendedName>
</protein>
<proteinExistence type="predicted"/>
<dbReference type="OMA" id="VNCDHDS"/>
<dbReference type="GO" id="GO:0046975">
    <property type="term" value="F:histone H3K36 methyltransferase activity"/>
    <property type="evidence" value="ECO:0000318"/>
    <property type="project" value="GO_Central"/>
</dbReference>
<comment type="subcellular location">
    <subcellularLocation>
        <location evidence="2">Chromosome</location>
    </subcellularLocation>
    <subcellularLocation>
        <location evidence="1">Nucleus</location>
    </subcellularLocation>
</comment>
<dbReference type="GO" id="GO:0032259">
    <property type="term" value="P:methylation"/>
    <property type="evidence" value="ECO:0007669"/>
    <property type="project" value="UniProtKB-KW"/>
</dbReference>